<dbReference type="Gene3D" id="3.10.180.10">
    <property type="entry name" value="2,3-Dihydroxybiphenyl 1,2-Dioxygenase, domain 1"/>
    <property type="match status" value="1"/>
</dbReference>
<name>A0A1B1BID5_9MICO</name>
<accession>A0A1B1BID5</accession>
<dbReference type="InterPro" id="IPR029068">
    <property type="entry name" value="Glyas_Bleomycin-R_OHBP_Dase"/>
</dbReference>
<dbReference type="OrthoDB" id="9795306at2"/>
<dbReference type="InterPro" id="IPR028973">
    <property type="entry name" value="PhnB-like"/>
</dbReference>
<organism evidence="2 3">
    <name type="scientific">Cryobacterium arcticum</name>
    <dbReference type="NCBI Taxonomy" id="670052"/>
    <lineage>
        <taxon>Bacteria</taxon>
        <taxon>Bacillati</taxon>
        <taxon>Actinomycetota</taxon>
        <taxon>Actinomycetes</taxon>
        <taxon>Micrococcales</taxon>
        <taxon>Microbacteriaceae</taxon>
        <taxon>Cryobacterium</taxon>
    </lineage>
</organism>
<dbReference type="SUPFAM" id="SSF54593">
    <property type="entry name" value="Glyoxalase/Bleomycin resistance protein/Dihydroxybiphenyl dioxygenase"/>
    <property type="match status" value="1"/>
</dbReference>
<reference evidence="2 3" key="1">
    <citation type="submission" date="2016-06" db="EMBL/GenBank/DDBJ databases">
        <title>Genome sequencing of Cryobacterium arcticum PAMC 27867.</title>
        <authorList>
            <person name="Lee J."/>
            <person name="Kim O.-S."/>
        </authorList>
    </citation>
    <scope>NUCLEOTIDE SEQUENCE [LARGE SCALE GENOMIC DNA]</scope>
    <source>
        <strain evidence="2 3">PAMC 27867</strain>
    </source>
</reference>
<evidence type="ECO:0000313" key="2">
    <source>
        <dbReference type="EMBL" id="ANP72350.1"/>
    </source>
</evidence>
<gene>
    <name evidence="2" type="ORF">PA27867_1393</name>
</gene>
<dbReference type="RefSeq" id="WP_066594771.1">
    <property type="nucleotide sequence ID" value="NZ_CP016282.1"/>
</dbReference>
<dbReference type="EMBL" id="CP016282">
    <property type="protein sequence ID" value="ANP72350.1"/>
    <property type="molecule type" value="Genomic_DNA"/>
</dbReference>
<sequence length="146" mass="15858">MSIRLNPYLGFRDNAKEAMEFYQSVFGGELTRSTFAEFHASEDPSEQEKTMHAALTTPSGLSLMAADTPNAMEYTPGNNYSVSLSGENVDDVELTGYWTKLIDGGSVTMPLEVAPWGDKFGMCVDKFGVAWLVNIAGAPQMQTAGE</sequence>
<dbReference type="Pfam" id="PF06983">
    <property type="entry name" value="3-dmu-9_3-mt"/>
    <property type="match status" value="1"/>
</dbReference>
<dbReference type="Proteomes" id="UP000092582">
    <property type="component" value="Chromosome 1"/>
</dbReference>
<evidence type="ECO:0000313" key="3">
    <source>
        <dbReference type="Proteomes" id="UP000092582"/>
    </source>
</evidence>
<protein>
    <submittedName>
        <fullName evidence="2">PhnB protein</fullName>
    </submittedName>
</protein>
<feature type="domain" description="PhnB-like" evidence="1">
    <location>
        <begin position="6"/>
        <end position="133"/>
    </location>
</feature>
<dbReference type="STRING" id="670052.PA27867_1393"/>
<evidence type="ECO:0000259" key="1">
    <source>
        <dbReference type="Pfam" id="PF06983"/>
    </source>
</evidence>
<dbReference type="PANTHER" id="PTHR33990">
    <property type="entry name" value="PROTEIN YJDN-RELATED"/>
    <property type="match status" value="1"/>
</dbReference>
<dbReference type="PANTHER" id="PTHR33990:SF1">
    <property type="entry name" value="PROTEIN YJDN"/>
    <property type="match status" value="1"/>
</dbReference>
<dbReference type="CDD" id="cd06588">
    <property type="entry name" value="PhnB_like"/>
    <property type="match status" value="1"/>
</dbReference>
<dbReference type="KEGG" id="cart:PA27867_1393"/>
<dbReference type="AlphaFoldDB" id="A0A1B1BID5"/>
<proteinExistence type="predicted"/>
<keyword evidence="3" id="KW-1185">Reference proteome</keyword>